<protein>
    <submittedName>
        <fullName evidence="1">Putative recombination endonuclease VII</fullName>
    </submittedName>
</protein>
<evidence type="ECO:0000313" key="1">
    <source>
        <dbReference type="EMBL" id="QJA44511.1"/>
    </source>
</evidence>
<dbReference type="EMBL" id="MT144598">
    <property type="protein sequence ID" value="QJH94227.1"/>
    <property type="molecule type" value="Genomic_DNA"/>
</dbReference>
<proteinExistence type="predicted"/>
<accession>A0A6H1ZAQ2</accession>
<dbReference type="SUPFAM" id="SSF54060">
    <property type="entry name" value="His-Me finger endonucleases"/>
    <property type="match status" value="1"/>
</dbReference>
<keyword evidence="1" id="KW-0378">Hydrolase</keyword>
<organism evidence="1">
    <name type="scientific">viral metagenome</name>
    <dbReference type="NCBI Taxonomy" id="1070528"/>
    <lineage>
        <taxon>unclassified sequences</taxon>
        <taxon>metagenomes</taxon>
        <taxon>organismal metagenomes</taxon>
    </lineage>
</organism>
<keyword evidence="1" id="KW-0255">Endonuclease</keyword>
<dbReference type="AlphaFoldDB" id="A0A6H1ZAQ2"/>
<gene>
    <name evidence="1" type="ORF">TM448A00111_0014</name>
    <name evidence="2" type="ORF">TM448B00196_0014</name>
</gene>
<dbReference type="GO" id="GO:0004519">
    <property type="term" value="F:endonuclease activity"/>
    <property type="evidence" value="ECO:0007669"/>
    <property type="project" value="UniProtKB-KW"/>
</dbReference>
<evidence type="ECO:0000313" key="2">
    <source>
        <dbReference type="EMBL" id="QJH94227.1"/>
    </source>
</evidence>
<reference evidence="1" key="1">
    <citation type="submission" date="2020-03" db="EMBL/GenBank/DDBJ databases">
        <title>The deep terrestrial virosphere.</title>
        <authorList>
            <person name="Holmfeldt K."/>
            <person name="Nilsson E."/>
            <person name="Simone D."/>
            <person name="Lopez-Fernandez M."/>
            <person name="Wu X."/>
            <person name="de Brujin I."/>
            <person name="Lundin D."/>
            <person name="Andersson A."/>
            <person name="Bertilsson S."/>
            <person name="Dopson M."/>
        </authorList>
    </citation>
    <scope>NUCLEOTIDE SEQUENCE</scope>
    <source>
        <strain evidence="1">TM448A00111</strain>
        <strain evidence="2">TM448B00196</strain>
    </source>
</reference>
<dbReference type="InterPro" id="IPR004211">
    <property type="entry name" value="Endonuclease_7"/>
</dbReference>
<dbReference type="InterPro" id="IPR044925">
    <property type="entry name" value="His-Me_finger_sf"/>
</dbReference>
<dbReference type="EMBL" id="MT143977">
    <property type="protein sequence ID" value="QJA44511.1"/>
    <property type="molecule type" value="Genomic_DNA"/>
</dbReference>
<dbReference type="Pfam" id="PF02945">
    <property type="entry name" value="Endonuclease_7"/>
    <property type="match status" value="1"/>
</dbReference>
<keyword evidence="1" id="KW-0540">Nuclease</keyword>
<name>A0A6H1ZAQ2_9ZZZZ</name>
<dbReference type="Gene3D" id="3.40.1800.10">
    <property type="entry name" value="His-Me finger endonucleases"/>
    <property type="match status" value="1"/>
</dbReference>
<dbReference type="InterPro" id="IPR038563">
    <property type="entry name" value="Endonuclease_7_sf"/>
</dbReference>
<sequence>MDEIITRKCKKCGAKFSGRRCKACKAAWWKKHCAAHRDETNTYNRKYFAKHPDKKSTYNRKYHVKNRDKTNAYSRKYRIEYPEKVSAIQRKCKLLREYGITMEDYDKMFMTQHGKCAICGSLPNSKRLSIDHDHNTGKVRGLLCVKCNSMLSYAQDDVAILAKAQDYLNGGN</sequence>